<organism evidence="1 2">
    <name type="scientific">Qipengyuania oceanensis</name>
    <dbReference type="NCBI Taxonomy" id="1463597"/>
    <lineage>
        <taxon>Bacteria</taxon>
        <taxon>Pseudomonadati</taxon>
        <taxon>Pseudomonadota</taxon>
        <taxon>Alphaproteobacteria</taxon>
        <taxon>Sphingomonadales</taxon>
        <taxon>Erythrobacteraceae</taxon>
        <taxon>Qipengyuania</taxon>
    </lineage>
</organism>
<evidence type="ECO:0000313" key="2">
    <source>
        <dbReference type="Proteomes" id="UP000445582"/>
    </source>
</evidence>
<name>A0A844YI44_9SPHN</name>
<proteinExistence type="predicted"/>
<dbReference type="AlphaFoldDB" id="A0A844YI44"/>
<gene>
    <name evidence="1" type="ORF">GRI48_08255</name>
</gene>
<evidence type="ECO:0000313" key="1">
    <source>
        <dbReference type="EMBL" id="MXO62999.1"/>
    </source>
</evidence>
<reference evidence="1 2" key="1">
    <citation type="submission" date="2019-12" db="EMBL/GenBank/DDBJ databases">
        <title>Genomic-based taxomic classification of the family Erythrobacteraceae.</title>
        <authorList>
            <person name="Xu L."/>
        </authorList>
    </citation>
    <scope>NUCLEOTIDE SEQUENCE [LARGE SCALE GENOMIC DNA]</scope>
    <source>
        <strain evidence="1 2">MCCC 1A09965</strain>
    </source>
</reference>
<protein>
    <submittedName>
        <fullName evidence="1">Uncharacterized protein</fullName>
    </submittedName>
</protein>
<dbReference type="Proteomes" id="UP000445582">
    <property type="component" value="Unassembled WGS sequence"/>
</dbReference>
<dbReference type="OrthoDB" id="7429071at2"/>
<dbReference type="RefSeq" id="WP_160673892.1">
    <property type="nucleotide sequence ID" value="NZ_WTYN01000001.1"/>
</dbReference>
<sequence length="140" mass="15573">MSLFLSLLLAQAALTATTPQRIPVDEMLEIPPSEEVAEEIVVIGRELEKWKGGVYKQDGELRCRIKTSSGDEDVDAIRCGAMLRCFAPEVETMDRIAAMDIPRKERSEMMQAHAESLKPCLDAAHQAGMRFLAERRVGAK</sequence>
<accession>A0A844YI44</accession>
<comment type="caution">
    <text evidence="1">The sequence shown here is derived from an EMBL/GenBank/DDBJ whole genome shotgun (WGS) entry which is preliminary data.</text>
</comment>
<keyword evidence="2" id="KW-1185">Reference proteome</keyword>
<dbReference type="EMBL" id="WTYN01000001">
    <property type="protein sequence ID" value="MXO62999.1"/>
    <property type="molecule type" value="Genomic_DNA"/>
</dbReference>